<comment type="catalytic activity">
    <reaction evidence="9">
        <text>(1S,2R)-1-C-(indol-3-yl)glycerol 3-phosphate + L-serine = D-glyceraldehyde 3-phosphate + L-tryptophan + H2O</text>
        <dbReference type="Rhea" id="RHEA:10532"/>
        <dbReference type="ChEBI" id="CHEBI:15377"/>
        <dbReference type="ChEBI" id="CHEBI:33384"/>
        <dbReference type="ChEBI" id="CHEBI:57912"/>
        <dbReference type="ChEBI" id="CHEBI:58866"/>
        <dbReference type="ChEBI" id="CHEBI:59776"/>
        <dbReference type="EC" id="4.2.1.20"/>
    </reaction>
</comment>
<dbReference type="InterPro" id="IPR006654">
    <property type="entry name" value="Trp_synth_beta"/>
</dbReference>
<keyword evidence="5" id="KW-0822">Tryptophan biosynthesis</keyword>
<dbReference type="PANTHER" id="PTHR48077">
    <property type="entry name" value="TRYPTOPHAN SYNTHASE-RELATED"/>
    <property type="match status" value="1"/>
</dbReference>
<dbReference type="GO" id="GO:0005737">
    <property type="term" value="C:cytoplasm"/>
    <property type="evidence" value="ECO:0007669"/>
    <property type="project" value="TreeGrafter"/>
</dbReference>
<evidence type="ECO:0000256" key="2">
    <source>
        <dbReference type="ARBA" id="ARBA00004733"/>
    </source>
</evidence>
<dbReference type="SUPFAM" id="SSF53686">
    <property type="entry name" value="Tryptophan synthase beta subunit-like PLP-dependent enzymes"/>
    <property type="match status" value="1"/>
</dbReference>
<dbReference type="PROSITE" id="PS00168">
    <property type="entry name" value="TRP_SYNTHASE_BETA"/>
    <property type="match status" value="1"/>
</dbReference>
<dbReference type="InterPro" id="IPR006653">
    <property type="entry name" value="Trp_synth_b_CS"/>
</dbReference>
<proteinExistence type="inferred from homology"/>
<evidence type="ECO:0000313" key="11">
    <source>
        <dbReference type="EMBL" id="CAB4883919.1"/>
    </source>
</evidence>
<dbReference type="FunFam" id="3.40.50.1100:FF:000004">
    <property type="entry name" value="Tryptophan synthase beta chain"/>
    <property type="match status" value="1"/>
</dbReference>
<evidence type="ECO:0000256" key="5">
    <source>
        <dbReference type="ARBA" id="ARBA00022822"/>
    </source>
</evidence>
<dbReference type="PIRSF" id="PIRSF001413">
    <property type="entry name" value="Trp_syn_beta"/>
    <property type="match status" value="1"/>
</dbReference>
<gene>
    <name evidence="11" type="ORF">UFOPK3482_00391</name>
</gene>
<evidence type="ECO:0000256" key="6">
    <source>
        <dbReference type="ARBA" id="ARBA00022898"/>
    </source>
</evidence>
<keyword evidence="8" id="KW-0456">Lyase</keyword>
<dbReference type="HAMAP" id="MF_00133">
    <property type="entry name" value="Trp_synth_beta"/>
    <property type="match status" value="1"/>
</dbReference>
<dbReference type="FunFam" id="3.40.50.1100:FF:000001">
    <property type="entry name" value="Tryptophan synthase beta chain"/>
    <property type="match status" value="1"/>
</dbReference>
<accession>A0A6J7EUY4</accession>
<dbReference type="EC" id="4.2.1.20" evidence="3"/>
<organism evidence="11">
    <name type="scientific">freshwater metagenome</name>
    <dbReference type="NCBI Taxonomy" id="449393"/>
    <lineage>
        <taxon>unclassified sequences</taxon>
        <taxon>metagenomes</taxon>
        <taxon>ecological metagenomes</taxon>
    </lineage>
</organism>
<keyword evidence="4" id="KW-0028">Amino-acid biosynthesis</keyword>
<dbReference type="InterPro" id="IPR023026">
    <property type="entry name" value="Trp_synth_beta/beta-like"/>
</dbReference>
<dbReference type="PANTHER" id="PTHR48077:SF3">
    <property type="entry name" value="TRYPTOPHAN SYNTHASE"/>
    <property type="match status" value="1"/>
</dbReference>
<keyword evidence="7" id="KW-0057">Aromatic amino acid biosynthesis</keyword>
<reference evidence="11" key="1">
    <citation type="submission" date="2020-05" db="EMBL/GenBank/DDBJ databases">
        <authorList>
            <person name="Chiriac C."/>
            <person name="Salcher M."/>
            <person name="Ghai R."/>
            <person name="Kavagutti S V."/>
        </authorList>
    </citation>
    <scope>NUCLEOTIDE SEQUENCE</scope>
</reference>
<dbReference type="AlphaFoldDB" id="A0A6J7EUY4"/>
<dbReference type="GO" id="GO:0004834">
    <property type="term" value="F:tryptophan synthase activity"/>
    <property type="evidence" value="ECO:0007669"/>
    <property type="project" value="UniProtKB-EC"/>
</dbReference>
<feature type="domain" description="Tryptophan synthase beta chain-like PALP" evidence="10">
    <location>
        <begin position="59"/>
        <end position="381"/>
    </location>
</feature>
<protein>
    <recommendedName>
        <fullName evidence="3">tryptophan synthase</fullName>
        <ecNumber evidence="3">4.2.1.20</ecNumber>
    </recommendedName>
</protein>
<evidence type="ECO:0000256" key="9">
    <source>
        <dbReference type="ARBA" id="ARBA00049047"/>
    </source>
</evidence>
<evidence type="ECO:0000256" key="1">
    <source>
        <dbReference type="ARBA" id="ARBA00001933"/>
    </source>
</evidence>
<dbReference type="UniPathway" id="UPA00035">
    <property type="reaction ID" value="UER00044"/>
</dbReference>
<evidence type="ECO:0000256" key="4">
    <source>
        <dbReference type="ARBA" id="ARBA00022605"/>
    </source>
</evidence>
<dbReference type="InterPro" id="IPR036052">
    <property type="entry name" value="TrpB-like_PALP_sf"/>
</dbReference>
<sequence>MSTLQISEIVGHFGPYGGRFVPEALIAALEELDAAHQAAAKDPEFQKELAELHRTYTGRPSILTEALRFSQYAGGARILLKREDLNHTGSHKINNVLGQALLTKRMGKKRIIAETGAGQHGVASATAAALMGLECVVYMGEEDTRRQALNVARMKLLGAQVIPVTSGSRTLKDAINEAMRDWVTNVEDTHYLLGTVAGPHPFPTMVRDFHKIIGEEAREQVLQLTGRLPDAVLACVGGGSNAIGIFHRFISDEGVRLIGLEAGGDGVETGRHAATITGGSPGVLHGTRSYVLQDENGQTVESHSISAGLDYPGVGPEHAYLHDIGRAEYRAITDKEAMEAFSILSKSEGIIPAIETAHALAGAMKVGKELGPDAILLINLSGRGDKDVQTAAEYFGIPLDGNAPAGK</sequence>
<dbReference type="Pfam" id="PF00291">
    <property type="entry name" value="PALP"/>
    <property type="match status" value="1"/>
</dbReference>
<dbReference type="CDD" id="cd06446">
    <property type="entry name" value="Trp-synth_B"/>
    <property type="match status" value="1"/>
</dbReference>
<dbReference type="EMBL" id="CAFBLZ010000021">
    <property type="protein sequence ID" value="CAB4883919.1"/>
    <property type="molecule type" value="Genomic_DNA"/>
</dbReference>
<evidence type="ECO:0000256" key="3">
    <source>
        <dbReference type="ARBA" id="ARBA00012043"/>
    </source>
</evidence>
<dbReference type="NCBIfam" id="TIGR00263">
    <property type="entry name" value="trpB"/>
    <property type="match status" value="1"/>
</dbReference>
<evidence type="ECO:0000256" key="7">
    <source>
        <dbReference type="ARBA" id="ARBA00023141"/>
    </source>
</evidence>
<dbReference type="InterPro" id="IPR001926">
    <property type="entry name" value="TrpB-like_PALP"/>
</dbReference>
<comment type="cofactor">
    <cofactor evidence="1">
        <name>pyridoxal 5'-phosphate</name>
        <dbReference type="ChEBI" id="CHEBI:597326"/>
    </cofactor>
</comment>
<dbReference type="Gene3D" id="3.40.50.1100">
    <property type="match status" value="2"/>
</dbReference>
<name>A0A6J7EUY4_9ZZZZ</name>
<evidence type="ECO:0000256" key="8">
    <source>
        <dbReference type="ARBA" id="ARBA00023239"/>
    </source>
</evidence>
<comment type="pathway">
    <text evidence="2">Amino-acid biosynthesis; L-tryptophan biosynthesis; L-tryptophan from chorismate: step 5/5.</text>
</comment>
<keyword evidence="6" id="KW-0663">Pyridoxal phosphate</keyword>
<evidence type="ECO:0000259" key="10">
    <source>
        <dbReference type="Pfam" id="PF00291"/>
    </source>
</evidence>